<keyword evidence="2" id="KW-1133">Transmembrane helix</keyword>
<dbReference type="OrthoDB" id="9872163at2"/>
<name>A0A212TA79_9BACT</name>
<evidence type="ECO:0000256" key="1">
    <source>
        <dbReference type="SAM" id="MobiDB-lite"/>
    </source>
</evidence>
<keyword evidence="2" id="KW-0472">Membrane</keyword>
<dbReference type="AlphaFoldDB" id="A0A212TA79"/>
<organism evidence="3 4">
    <name type="scientific">Hymenobacter gelipurpurascens</name>
    <dbReference type="NCBI Taxonomy" id="89968"/>
    <lineage>
        <taxon>Bacteria</taxon>
        <taxon>Pseudomonadati</taxon>
        <taxon>Bacteroidota</taxon>
        <taxon>Cytophagia</taxon>
        <taxon>Cytophagales</taxon>
        <taxon>Hymenobacteraceae</taxon>
        <taxon>Hymenobacter</taxon>
    </lineage>
</organism>
<reference evidence="4" key="1">
    <citation type="submission" date="2017-06" db="EMBL/GenBank/DDBJ databases">
        <authorList>
            <person name="Varghese N."/>
            <person name="Submissions S."/>
        </authorList>
    </citation>
    <scope>NUCLEOTIDE SEQUENCE [LARGE SCALE GENOMIC DNA]</scope>
    <source>
        <strain evidence="4">DSM 11116</strain>
    </source>
</reference>
<keyword evidence="4" id="KW-1185">Reference proteome</keyword>
<protein>
    <submittedName>
        <fullName evidence="3">Uncharacterized protein</fullName>
    </submittedName>
</protein>
<sequence>MPADSTEGRWRLAWFFALGTGWVSVLILVVDYWMLGKPEWLGILDGSKGWTVYPPLMALPQAIPGVQTYNAVLLSATIAGLILFVTWFLALKQWPRGSKRPSRWFWLSLLLLAPVSVSVGGTLYSIKLKRVMEMHMLQEFSERPEQESSNGSAHINSQEDVLDKEK</sequence>
<feature type="transmembrane region" description="Helical" evidence="2">
    <location>
        <begin position="103"/>
        <end position="126"/>
    </location>
</feature>
<feature type="transmembrane region" description="Helical" evidence="2">
    <location>
        <begin position="12"/>
        <end position="35"/>
    </location>
</feature>
<proteinExistence type="predicted"/>
<dbReference type="EMBL" id="FYEW01000001">
    <property type="protein sequence ID" value="SNC62953.1"/>
    <property type="molecule type" value="Genomic_DNA"/>
</dbReference>
<feature type="transmembrane region" description="Helical" evidence="2">
    <location>
        <begin position="69"/>
        <end position="91"/>
    </location>
</feature>
<accession>A0A212TA79</accession>
<dbReference type="Proteomes" id="UP000198131">
    <property type="component" value="Unassembled WGS sequence"/>
</dbReference>
<dbReference type="RefSeq" id="WP_088842079.1">
    <property type="nucleotide sequence ID" value="NZ_FYEW01000001.1"/>
</dbReference>
<feature type="compositionally biased region" description="Polar residues" evidence="1">
    <location>
        <begin position="147"/>
        <end position="159"/>
    </location>
</feature>
<feature type="region of interest" description="Disordered" evidence="1">
    <location>
        <begin position="142"/>
        <end position="166"/>
    </location>
</feature>
<evidence type="ECO:0000256" key="2">
    <source>
        <dbReference type="SAM" id="Phobius"/>
    </source>
</evidence>
<gene>
    <name evidence="3" type="ORF">SAMN06265337_0775</name>
</gene>
<evidence type="ECO:0000313" key="3">
    <source>
        <dbReference type="EMBL" id="SNC62953.1"/>
    </source>
</evidence>
<keyword evidence="2" id="KW-0812">Transmembrane</keyword>
<evidence type="ECO:0000313" key="4">
    <source>
        <dbReference type="Proteomes" id="UP000198131"/>
    </source>
</evidence>